<sequence>MTTIRSWEGAHCRAGGTFHASDDNEGTGNFVVDSSADVSRGDGIRITSADAVPGEGNQVWGSASPGDETTKTPRYGLNIAGNVYP</sequence>
<evidence type="ECO:0000256" key="1">
    <source>
        <dbReference type="SAM" id="MobiDB-lite"/>
    </source>
</evidence>
<organism evidence="2 3">
    <name type="scientific">Micromonospora halotolerans</name>
    <dbReference type="NCBI Taxonomy" id="709879"/>
    <lineage>
        <taxon>Bacteria</taxon>
        <taxon>Bacillati</taxon>
        <taxon>Actinomycetota</taxon>
        <taxon>Actinomycetes</taxon>
        <taxon>Micromonosporales</taxon>
        <taxon>Micromonosporaceae</taxon>
        <taxon>Micromonospora</taxon>
    </lineage>
</organism>
<name>A0ABY9ZUN4_9ACTN</name>
<feature type="region of interest" description="Disordered" evidence="1">
    <location>
        <begin position="47"/>
        <end position="85"/>
    </location>
</feature>
<accession>A0ABY9ZUN4</accession>
<proteinExistence type="predicted"/>
<dbReference type="Proteomes" id="UP001303001">
    <property type="component" value="Chromosome"/>
</dbReference>
<gene>
    <name evidence="2" type="ORF">RMN56_26265</name>
</gene>
<keyword evidence="3" id="KW-1185">Reference proteome</keyword>
<evidence type="ECO:0000313" key="2">
    <source>
        <dbReference type="EMBL" id="WNM38607.1"/>
    </source>
</evidence>
<evidence type="ECO:0000313" key="3">
    <source>
        <dbReference type="Proteomes" id="UP001303001"/>
    </source>
</evidence>
<protein>
    <recommendedName>
        <fullName evidence="4">Pectate lyase</fullName>
    </recommendedName>
</protein>
<evidence type="ECO:0008006" key="4">
    <source>
        <dbReference type="Google" id="ProtNLM"/>
    </source>
</evidence>
<reference evidence="2 3" key="1">
    <citation type="submission" date="2023-09" db="EMBL/GenBank/DDBJ databases">
        <title>Micromonospora halotolerans DSM 45598 genome sequence.</title>
        <authorList>
            <person name="Mo P."/>
        </authorList>
    </citation>
    <scope>NUCLEOTIDE SEQUENCE [LARGE SCALE GENOMIC DNA]</scope>
    <source>
        <strain evidence="2 3">DSM 45598</strain>
    </source>
</reference>
<dbReference type="RefSeq" id="WP_313720296.1">
    <property type="nucleotide sequence ID" value="NZ_CP134876.1"/>
</dbReference>
<dbReference type="EMBL" id="CP134876">
    <property type="protein sequence ID" value="WNM38607.1"/>
    <property type="molecule type" value="Genomic_DNA"/>
</dbReference>